<dbReference type="PROSITE" id="PS50943">
    <property type="entry name" value="HTH_CROC1"/>
    <property type="match status" value="1"/>
</dbReference>
<protein>
    <submittedName>
        <fullName evidence="2">Helix-turn-helix transcriptional regulator</fullName>
    </submittedName>
</protein>
<organism evidence="2 3">
    <name type="scientific">Amycolatopsis minnesotensis</name>
    <dbReference type="NCBI Taxonomy" id="337894"/>
    <lineage>
        <taxon>Bacteria</taxon>
        <taxon>Bacillati</taxon>
        <taxon>Actinomycetota</taxon>
        <taxon>Actinomycetes</taxon>
        <taxon>Pseudonocardiales</taxon>
        <taxon>Pseudonocardiaceae</taxon>
        <taxon>Amycolatopsis</taxon>
    </lineage>
</organism>
<keyword evidence="3" id="KW-1185">Reference proteome</keyword>
<dbReference type="Proteomes" id="UP001501116">
    <property type="component" value="Unassembled WGS sequence"/>
</dbReference>
<dbReference type="Pfam" id="PF13560">
    <property type="entry name" value="HTH_31"/>
    <property type="match status" value="1"/>
</dbReference>
<evidence type="ECO:0000313" key="2">
    <source>
        <dbReference type="EMBL" id="GAA1994681.1"/>
    </source>
</evidence>
<comment type="caution">
    <text evidence="2">The sequence shown here is derived from an EMBL/GenBank/DDBJ whole genome shotgun (WGS) entry which is preliminary data.</text>
</comment>
<evidence type="ECO:0000313" key="3">
    <source>
        <dbReference type="Proteomes" id="UP001501116"/>
    </source>
</evidence>
<gene>
    <name evidence="2" type="ORF">GCM10009754_87500</name>
</gene>
<name>A0ABN2T0C9_9PSEU</name>
<dbReference type="InterPro" id="IPR001387">
    <property type="entry name" value="Cro/C1-type_HTH"/>
</dbReference>
<dbReference type="SMART" id="SM00530">
    <property type="entry name" value="HTH_XRE"/>
    <property type="match status" value="1"/>
</dbReference>
<proteinExistence type="predicted"/>
<dbReference type="InterPro" id="IPR010982">
    <property type="entry name" value="Lambda_DNA-bd_dom_sf"/>
</dbReference>
<sequence>MTDHETTVRSRELGEALRAALQKAGLTGKELAHRLEWSPSEVSRMLSGKRTARESDVAALLGFCGVGGKEHARLIALCREANQPGWWQRYGSHLPKHLRTYLDHEDKATAVFEYSPLLVPGSLQTGGYAREIIANAVNIPADEVEERVAARLARASIFSRSRAANFTFIVAESVLRLPIGGVVVMSEQLHYLLRMSVRSNVSLRVIPTEAGAHIGTGGPFTLLEFADIRPVAYLENHVSSLFIEERDETSVFRRIRTALAKLALPEAQSRDLIGNLAIELYQDGEDSDERS</sequence>
<reference evidence="2 3" key="1">
    <citation type="journal article" date="2019" name="Int. J. Syst. Evol. Microbiol.">
        <title>The Global Catalogue of Microorganisms (GCM) 10K type strain sequencing project: providing services to taxonomists for standard genome sequencing and annotation.</title>
        <authorList>
            <consortium name="The Broad Institute Genomics Platform"/>
            <consortium name="The Broad Institute Genome Sequencing Center for Infectious Disease"/>
            <person name="Wu L."/>
            <person name="Ma J."/>
        </authorList>
    </citation>
    <scope>NUCLEOTIDE SEQUENCE [LARGE SCALE GENOMIC DNA]</scope>
    <source>
        <strain evidence="2 3">JCM 14545</strain>
    </source>
</reference>
<feature type="domain" description="HTH cro/C1-type" evidence="1">
    <location>
        <begin position="17"/>
        <end position="66"/>
    </location>
</feature>
<dbReference type="InterPro" id="IPR043917">
    <property type="entry name" value="DUF5753"/>
</dbReference>
<dbReference type="EMBL" id="BAAANN010000084">
    <property type="protein sequence ID" value="GAA1994681.1"/>
    <property type="molecule type" value="Genomic_DNA"/>
</dbReference>
<accession>A0ABN2T0C9</accession>
<evidence type="ECO:0000259" key="1">
    <source>
        <dbReference type="PROSITE" id="PS50943"/>
    </source>
</evidence>
<dbReference type="CDD" id="cd00093">
    <property type="entry name" value="HTH_XRE"/>
    <property type="match status" value="1"/>
</dbReference>
<dbReference type="Gene3D" id="1.10.260.40">
    <property type="entry name" value="lambda repressor-like DNA-binding domains"/>
    <property type="match status" value="1"/>
</dbReference>
<dbReference type="SUPFAM" id="SSF47413">
    <property type="entry name" value="lambda repressor-like DNA-binding domains"/>
    <property type="match status" value="1"/>
</dbReference>
<dbReference type="RefSeq" id="WP_344432189.1">
    <property type="nucleotide sequence ID" value="NZ_BAAANN010000084.1"/>
</dbReference>
<dbReference type="Pfam" id="PF19054">
    <property type="entry name" value="DUF5753"/>
    <property type="match status" value="1"/>
</dbReference>